<keyword evidence="3" id="KW-1003">Cell membrane</keyword>
<evidence type="ECO:0000256" key="2">
    <source>
        <dbReference type="ARBA" id="ARBA00010663"/>
    </source>
</evidence>
<dbReference type="PANTHER" id="PTHR24246:SF27">
    <property type="entry name" value="ADENOSINE RECEPTOR, ISOFORM A"/>
    <property type="match status" value="1"/>
</dbReference>
<evidence type="ECO:0000256" key="5">
    <source>
        <dbReference type="ARBA" id="ARBA00022989"/>
    </source>
</evidence>
<feature type="transmembrane region" description="Helical" evidence="11">
    <location>
        <begin position="247"/>
        <end position="269"/>
    </location>
</feature>
<keyword evidence="10" id="KW-0807">Transducer</keyword>
<evidence type="ECO:0000256" key="8">
    <source>
        <dbReference type="ARBA" id="ARBA00023170"/>
    </source>
</evidence>
<keyword evidence="6" id="KW-0297">G-protein coupled receptor</keyword>
<evidence type="ECO:0000256" key="7">
    <source>
        <dbReference type="ARBA" id="ARBA00023136"/>
    </source>
</evidence>
<dbReference type="GO" id="GO:0004930">
    <property type="term" value="F:G protein-coupled receptor activity"/>
    <property type="evidence" value="ECO:0007669"/>
    <property type="project" value="UniProtKB-KW"/>
</dbReference>
<feature type="domain" description="G-protein coupled receptors family 1 profile" evidence="12">
    <location>
        <begin position="98"/>
        <end position="384"/>
    </location>
</feature>
<dbReference type="InterPro" id="IPR017452">
    <property type="entry name" value="GPCR_Rhodpsn_7TM"/>
</dbReference>
<feature type="transmembrane region" description="Helical" evidence="11">
    <location>
        <begin position="320"/>
        <end position="343"/>
    </location>
</feature>
<organism evidence="13">
    <name type="scientific">Cacopsylla melanoneura</name>
    <dbReference type="NCBI Taxonomy" id="428564"/>
    <lineage>
        <taxon>Eukaryota</taxon>
        <taxon>Metazoa</taxon>
        <taxon>Ecdysozoa</taxon>
        <taxon>Arthropoda</taxon>
        <taxon>Hexapoda</taxon>
        <taxon>Insecta</taxon>
        <taxon>Pterygota</taxon>
        <taxon>Neoptera</taxon>
        <taxon>Paraneoptera</taxon>
        <taxon>Hemiptera</taxon>
        <taxon>Sternorrhyncha</taxon>
        <taxon>Psylloidea</taxon>
        <taxon>Psyllidae</taxon>
        <taxon>Psyllinae</taxon>
        <taxon>Cacopsylla</taxon>
    </lineage>
</organism>
<evidence type="ECO:0000256" key="6">
    <source>
        <dbReference type="ARBA" id="ARBA00023040"/>
    </source>
</evidence>
<dbReference type="EMBL" id="HBUF01228879">
    <property type="protein sequence ID" value="CAG6672573.1"/>
    <property type="molecule type" value="Transcribed_RNA"/>
</dbReference>
<feature type="transmembrane region" description="Helical" evidence="11">
    <location>
        <begin position="83"/>
        <end position="109"/>
    </location>
</feature>
<evidence type="ECO:0000256" key="4">
    <source>
        <dbReference type="ARBA" id="ARBA00022692"/>
    </source>
</evidence>
<dbReference type="AlphaFoldDB" id="A0A8D8QJX9"/>
<keyword evidence="8 13" id="KW-0675">Receptor</keyword>
<evidence type="ECO:0000256" key="1">
    <source>
        <dbReference type="ARBA" id="ARBA00004651"/>
    </source>
</evidence>
<feature type="transmembrane region" description="Helical" evidence="11">
    <location>
        <begin position="163"/>
        <end position="181"/>
    </location>
</feature>
<name>A0A8D8QJX9_9HEMI</name>
<evidence type="ECO:0000256" key="11">
    <source>
        <dbReference type="SAM" id="Phobius"/>
    </source>
</evidence>
<keyword evidence="9" id="KW-0325">Glycoprotein</keyword>
<reference evidence="13" key="1">
    <citation type="submission" date="2021-05" db="EMBL/GenBank/DDBJ databases">
        <authorList>
            <person name="Alioto T."/>
            <person name="Alioto T."/>
            <person name="Gomez Garrido J."/>
        </authorList>
    </citation>
    <scope>NUCLEOTIDE SEQUENCE</scope>
</reference>
<keyword evidence="4 11" id="KW-0812">Transmembrane</keyword>
<proteinExistence type="inferred from homology"/>
<keyword evidence="7 11" id="KW-0472">Membrane</keyword>
<evidence type="ECO:0000256" key="3">
    <source>
        <dbReference type="ARBA" id="ARBA00022475"/>
    </source>
</evidence>
<dbReference type="EMBL" id="HBUF01228880">
    <property type="protein sequence ID" value="CAG6672574.1"/>
    <property type="molecule type" value="Transcribed_RNA"/>
</dbReference>
<dbReference type="PANTHER" id="PTHR24246">
    <property type="entry name" value="OLFACTORY RECEPTOR AND ADENOSINE RECEPTOR"/>
    <property type="match status" value="1"/>
</dbReference>
<comment type="subcellular location">
    <subcellularLocation>
        <location evidence="1">Cell membrane</location>
        <topology evidence="1">Multi-pass membrane protein</topology>
    </subcellularLocation>
</comment>
<dbReference type="EMBL" id="HBUF01082135">
    <property type="protein sequence ID" value="CAG6633261.1"/>
    <property type="molecule type" value="Transcribed_RNA"/>
</dbReference>
<keyword evidence="5 11" id="KW-1133">Transmembrane helix</keyword>
<dbReference type="Gene3D" id="1.20.1070.10">
    <property type="entry name" value="Rhodopsin 7-helix transmembrane proteins"/>
    <property type="match status" value="1"/>
</dbReference>
<dbReference type="InterPro" id="IPR000276">
    <property type="entry name" value="GPCR_Rhodpsn"/>
</dbReference>
<evidence type="ECO:0000313" key="13">
    <source>
        <dbReference type="EMBL" id="CAG6633261.1"/>
    </source>
</evidence>
<dbReference type="SUPFAM" id="SSF81321">
    <property type="entry name" value="Family A G protein-coupled receptor-like"/>
    <property type="match status" value="1"/>
</dbReference>
<dbReference type="EMBL" id="HBUF01082136">
    <property type="protein sequence ID" value="CAG6633262.1"/>
    <property type="molecule type" value="Transcribed_RNA"/>
</dbReference>
<accession>A0A8D8QJX9</accession>
<comment type="similarity">
    <text evidence="2">Belongs to the G-protein coupled receptor 1 family.</text>
</comment>
<protein>
    <submittedName>
        <fullName evidence="13">5-hydroxytryptamine receptor 7</fullName>
    </submittedName>
</protein>
<evidence type="ECO:0000259" key="12">
    <source>
        <dbReference type="PROSITE" id="PS50262"/>
    </source>
</evidence>
<dbReference type="GO" id="GO:0005886">
    <property type="term" value="C:plasma membrane"/>
    <property type="evidence" value="ECO:0007669"/>
    <property type="project" value="UniProtKB-SubCell"/>
</dbReference>
<feature type="transmembrane region" description="Helical" evidence="11">
    <location>
        <begin position="363"/>
        <end position="386"/>
    </location>
</feature>
<evidence type="ECO:0000256" key="10">
    <source>
        <dbReference type="ARBA" id="ARBA00023224"/>
    </source>
</evidence>
<dbReference type="Pfam" id="PF00001">
    <property type="entry name" value="7tm_1"/>
    <property type="match status" value="1"/>
</dbReference>
<sequence length="486" mass="55774">MIDHSNITILQLDDEMECYVRMRPGQLSQYLLGFVLRKYNLSRIKNNDSLLKFDCNSSLQENFTDLLDQQERLFHTMMLLYTWAVPLLIVLCIVCIVFNMILVMSICWIRKPLSPTLYISISLAGADMYTLFLLGTGLVINSYLPLVFDYIISHECVFITVEALRLGGILITMLHLLFLALNHYLGILRPLHYPSIMTHRHITLLIIVMWTLPNIFMLSIFSIVPDQLFQNCSNWKFMKTNSFHSKFSYTLLTCLVIMSVIYSHIYVIVKRHQANRNKYKTGSYKHRRSTLQIQNGTDKMTIHSSHHNSKDSESTKNEKAIYTTFLIVGSVVIGWMPGAISYYLVCDDCFFTNADLGGPLESFIIHCTIQALVILKSGVNSYIYAARMHEIKNAVRRMYQYYKIRFCPNSRTRAGHLFGSDQHLYFSEYQRNRPGGTTVSMYSRSTITRTKKPNAKRKSSDVQAPLTAAATNGASQSYETGDTSCL</sequence>
<evidence type="ECO:0000256" key="9">
    <source>
        <dbReference type="ARBA" id="ARBA00023180"/>
    </source>
</evidence>
<feature type="transmembrane region" description="Helical" evidence="11">
    <location>
        <begin position="202"/>
        <end position="224"/>
    </location>
</feature>
<feature type="transmembrane region" description="Helical" evidence="11">
    <location>
        <begin position="121"/>
        <end position="143"/>
    </location>
</feature>
<dbReference type="PROSITE" id="PS50262">
    <property type="entry name" value="G_PROTEIN_RECEP_F1_2"/>
    <property type="match status" value="1"/>
</dbReference>